<keyword evidence="2" id="KW-1133">Transmembrane helix</keyword>
<proteinExistence type="predicted"/>
<evidence type="ECO:0000256" key="2">
    <source>
        <dbReference type="SAM" id="Phobius"/>
    </source>
</evidence>
<organism evidence="3 4">
    <name type="scientific">Pyricularia oryzae</name>
    <name type="common">Rice blast fungus</name>
    <name type="synonym">Magnaporthe oryzae</name>
    <dbReference type="NCBI Taxonomy" id="318829"/>
    <lineage>
        <taxon>Eukaryota</taxon>
        <taxon>Fungi</taxon>
        <taxon>Dikarya</taxon>
        <taxon>Ascomycota</taxon>
        <taxon>Pezizomycotina</taxon>
        <taxon>Sordariomycetes</taxon>
        <taxon>Sordariomycetidae</taxon>
        <taxon>Magnaporthales</taxon>
        <taxon>Pyriculariaceae</taxon>
        <taxon>Pyricularia</taxon>
    </lineage>
</organism>
<dbReference type="Pfam" id="PF16015">
    <property type="entry name" value="Promethin"/>
    <property type="match status" value="1"/>
</dbReference>
<feature type="compositionally biased region" description="Low complexity" evidence="1">
    <location>
        <begin position="205"/>
        <end position="224"/>
    </location>
</feature>
<evidence type="ECO:0000256" key="1">
    <source>
        <dbReference type="SAM" id="MobiDB-lite"/>
    </source>
</evidence>
<protein>
    <submittedName>
        <fullName evidence="3">Uncharacterized protein</fullName>
    </submittedName>
</protein>
<sequence length="224" mass="24670">MATQEQQMSIQEQKNALKESMKNHKNALKGSLKEQQAALEKSLKESTEAAKEQASGFIAFLQRQLDRVVSPETRDQAYERMQEFAKERPFLFTFLVAQALTCAVPVALFAAFTSSVFVLSLGAAVLFSLFWLGVAVMVLVPTLFVTVTIGAVLFCWAVVIRFAYNTLPAAMKNFFAGSREVAEEKYTDYSDALNRAKKAIKDSANRNGTNGTYTNGATNGTHEG</sequence>
<dbReference type="EMBL" id="CP034204">
    <property type="protein sequence ID" value="QBZ54063.1"/>
    <property type="molecule type" value="Genomic_DNA"/>
</dbReference>
<keyword evidence="2" id="KW-0472">Membrane</keyword>
<dbReference type="Proteomes" id="UP000294847">
    <property type="component" value="Chromosome 1"/>
</dbReference>
<feature type="transmembrane region" description="Helical" evidence="2">
    <location>
        <begin position="116"/>
        <end position="136"/>
    </location>
</feature>
<feature type="transmembrane region" description="Helical" evidence="2">
    <location>
        <begin position="90"/>
        <end position="110"/>
    </location>
</feature>
<gene>
    <name evidence="3" type="ORF">PoMZ_09754</name>
</gene>
<feature type="region of interest" description="Disordered" evidence="1">
    <location>
        <begin position="203"/>
        <end position="224"/>
    </location>
</feature>
<name>A0A4P7MVT1_PYROR</name>
<feature type="region of interest" description="Disordered" evidence="1">
    <location>
        <begin position="1"/>
        <end position="34"/>
    </location>
</feature>
<feature type="transmembrane region" description="Helical" evidence="2">
    <location>
        <begin position="143"/>
        <end position="164"/>
    </location>
</feature>
<feature type="compositionally biased region" description="Polar residues" evidence="1">
    <location>
        <begin position="1"/>
        <end position="14"/>
    </location>
</feature>
<evidence type="ECO:0000313" key="4">
    <source>
        <dbReference type="Proteomes" id="UP000294847"/>
    </source>
</evidence>
<dbReference type="AlphaFoldDB" id="A0A4P7MVT1"/>
<reference evidence="3 4" key="1">
    <citation type="journal article" date="2019" name="Mol. Biol. Evol.">
        <title>Blast fungal genomes show frequent chromosomal changes, gene gains and losses, and effector gene turnover.</title>
        <authorList>
            <person name="Gomez Luciano L.B."/>
            <person name="Jason Tsai I."/>
            <person name="Chuma I."/>
            <person name="Tosa Y."/>
            <person name="Chen Y.H."/>
            <person name="Li J.Y."/>
            <person name="Li M.Y."/>
            <person name="Jade Lu M.Y."/>
            <person name="Nakayashiki H."/>
            <person name="Li W.H."/>
        </authorList>
    </citation>
    <scope>NUCLEOTIDE SEQUENCE [LARGE SCALE GENOMIC DNA]</scope>
    <source>
        <strain evidence="3">MZ5-1-6</strain>
    </source>
</reference>
<keyword evidence="2" id="KW-0812">Transmembrane</keyword>
<evidence type="ECO:0000313" key="3">
    <source>
        <dbReference type="EMBL" id="QBZ54063.1"/>
    </source>
</evidence>
<accession>A0A4P7MVT1</accession>
<dbReference type="SMR" id="A0A4P7MVT1"/>